<protein>
    <submittedName>
        <fullName evidence="1">Uncharacterized protein</fullName>
    </submittedName>
</protein>
<evidence type="ECO:0000313" key="2">
    <source>
        <dbReference type="Proteomes" id="UP001562354"/>
    </source>
</evidence>
<comment type="caution">
    <text evidence="1">The sequence shown here is derived from an EMBL/GenBank/DDBJ whole genome shotgun (WGS) entry which is preliminary data.</text>
</comment>
<organism evidence="1 2">
    <name type="scientific">Neodothiora populina</name>
    <dbReference type="NCBI Taxonomy" id="2781224"/>
    <lineage>
        <taxon>Eukaryota</taxon>
        <taxon>Fungi</taxon>
        <taxon>Dikarya</taxon>
        <taxon>Ascomycota</taxon>
        <taxon>Pezizomycotina</taxon>
        <taxon>Dothideomycetes</taxon>
        <taxon>Dothideomycetidae</taxon>
        <taxon>Dothideales</taxon>
        <taxon>Dothioraceae</taxon>
        <taxon>Neodothiora</taxon>
    </lineage>
</organism>
<dbReference type="Proteomes" id="UP001562354">
    <property type="component" value="Unassembled WGS sequence"/>
</dbReference>
<evidence type="ECO:0000313" key="1">
    <source>
        <dbReference type="EMBL" id="KAL1297523.1"/>
    </source>
</evidence>
<dbReference type="GeneID" id="95978739"/>
<dbReference type="RefSeq" id="XP_069197205.1">
    <property type="nucleotide sequence ID" value="XM_069344767.1"/>
</dbReference>
<dbReference type="EMBL" id="JBFMKM010000016">
    <property type="protein sequence ID" value="KAL1297523.1"/>
    <property type="molecule type" value="Genomic_DNA"/>
</dbReference>
<accession>A0ABR3P407</accession>
<sequence>MSRKGVDKGIGLISSIKNLPSKFSPSAPEGSRIAPPRSQDHLCDLQIDAGRYNPSTKNFNVVLQVNSQPQSPGLKEWIQKHSTHAKLATAEYDTTAADQVKEAQRVVEELRKKAKENL</sequence>
<reference evidence="1 2" key="1">
    <citation type="submission" date="2024-07" db="EMBL/GenBank/DDBJ databases">
        <title>Draft sequence of the Neodothiora populina.</title>
        <authorList>
            <person name="Drown D.D."/>
            <person name="Schuette U.S."/>
            <person name="Buechlein A.B."/>
            <person name="Rusch D.R."/>
            <person name="Winton L.W."/>
            <person name="Adams G.A."/>
        </authorList>
    </citation>
    <scope>NUCLEOTIDE SEQUENCE [LARGE SCALE GENOMIC DNA]</scope>
    <source>
        <strain evidence="1 2">CPC 39397</strain>
    </source>
</reference>
<name>A0ABR3P407_9PEZI</name>
<gene>
    <name evidence="1" type="ORF">AAFC00_005039</name>
</gene>
<proteinExistence type="predicted"/>
<keyword evidence="2" id="KW-1185">Reference proteome</keyword>